<evidence type="ECO:0000256" key="1">
    <source>
        <dbReference type="ARBA" id="ARBA00009775"/>
    </source>
</evidence>
<evidence type="ECO:0000256" key="9">
    <source>
        <dbReference type="ARBA" id="ARBA00045951"/>
    </source>
</evidence>
<protein>
    <submittedName>
        <fullName evidence="11">tRNA (Guanine(37)-N1)-methyltransferase</fullName>
    </submittedName>
</protein>
<proteinExistence type="inferred from homology"/>
<keyword evidence="4" id="KW-0808">Transferase</keyword>
<dbReference type="InterPro" id="IPR029063">
    <property type="entry name" value="SAM-dependent_MTases_sf"/>
</dbReference>
<dbReference type="InterPro" id="IPR056743">
    <property type="entry name" value="TRM5-TYW2-like_MTfase"/>
</dbReference>
<name>A0ABQ7S5A6_9ACAR</name>
<dbReference type="EMBL" id="JAIFTH010001259">
    <property type="protein sequence ID" value="KAG9508604.1"/>
    <property type="molecule type" value="Genomic_DNA"/>
</dbReference>
<gene>
    <name evidence="11" type="ORF">GZH46_02894</name>
</gene>
<evidence type="ECO:0000256" key="7">
    <source>
        <dbReference type="ARBA" id="ARBA00023128"/>
    </source>
</evidence>
<evidence type="ECO:0000256" key="8">
    <source>
        <dbReference type="ARBA" id="ARBA00023242"/>
    </source>
</evidence>
<dbReference type="PANTHER" id="PTHR23245">
    <property type="entry name" value="TRNA METHYLTRANSFERASE"/>
    <property type="match status" value="1"/>
</dbReference>
<dbReference type="Pfam" id="PF02475">
    <property type="entry name" value="TRM5-TYW2_MTfase"/>
    <property type="match status" value="1"/>
</dbReference>
<dbReference type="Gene3D" id="3.40.50.150">
    <property type="entry name" value="Vaccinia Virus protein VP39"/>
    <property type="match status" value="1"/>
</dbReference>
<keyword evidence="3" id="KW-0489">Methyltransferase</keyword>
<feature type="domain" description="SAM-dependent methyltransferase TRM5/TYW2-type" evidence="10">
    <location>
        <begin position="141"/>
        <end position="434"/>
    </location>
</feature>
<dbReference type="Gene3D" id="3.30.300.110">
    <property type="entry name" value="Met-10+ protein-like domains"/>
    <property type="match status" value="1"/>
</dbReference>
<feature type="non-terminal residue" evidence="11">
    <location>
        <position position="1"/>
    </location>
</feature>
<keyword evidence="7" id="KW-0496">Mitochondrion</keyword>
<keyword evidence="6" id="KW-0819">tRNA processing</keyword>
<evidence type="ECO:0000256" key="4">
    <source>
        <dbReference type="ARBA" id="ARBA00022679"/>
    </source>
</evidence>
<sequence length="456" mass="52476">MAPNCPGDHASSGLFGAIPPTNLDRDRFTKTVQVTRLKTARRNLHIVRRLLRKYVYRIHNHKAFERTNKEQQDNTAYIYLDGGLVKTWDDLPNAVRQEFEEYGLTSCSLEPYDLRLGYDNMPADEIFKHLLPEGSEGISSFTSVGHLIHVNVRDELKPYRHLIGQVLLDKNSQALAVVNKSNIIDNTYRNFAMEIVAKRDAVGDKPDSELLLVQVKENDCRFKLDFSSVYWNSRLGTEHERIVKKFQPDLDIVFDLCAGVGPFSIPAARMNCAVYANDLNPECIKWLRCNAKLNRVESQLHIYNLDARDFIRNELTNLLLEQYKRLQTDPPHATPRIHIMMNLPAIAVEFLPCFVGLFTHTKDELLKLHKLYEHIVHCYCFLKGDYSNPKIAVRQMIEKNLGMTLEEDELLDMYNVRHVAPKKDMYRVDIKLSARILFAAIPDGGHDGSDVKRLKV</sequence>
<reference evidence="11 12" key="1">
    <citation type="submission" date="2020-10" db="EMBL/GenBank/DDBJ databases">
        <authorList>
            <person name="Klimov P.B."/>
            <person name="Dyachkov S.M."/>
            <person name="Chetverikov P.E."/>
        </authorList>
    </citation>
    <scope>NUCLEOTIDE SEQUENCE [LARGE SCALE GENOMIC DNA]</scope>
    <source>
        <strain evidence="11">BMOC 18-1129-001#AD2665</strain>
        <tissue evidence="11">Entire mites</tissue>
    </source>
</reference>
<dbReference type="InterPro" id="IPR056744">
    <property type="entry name" value="TRM5/TYW2-like_N"/>
</dbReference>
<dbReference type="InterPro" id="IPR025792">
    <property type="entry name" value="tRNA_Gua_MeTrfase_euk"/>
</dbReference>
<evidence type="ECO:0000256" key="2">
    <source>
        <dbReference type="ARBA" id="ARBA00022490"/>
    </source>
</evidence>
<dbReference type="Pfam" id="PF25133">
    <property type="entry name" value="TYW2_N_2"/>
    <property type="match status" value="1"/>
</dbReference>
<keyword evidence="8" id="KW-0539">Nucleus</keyword>
<keyword evidence="5" id="KW-0949">S-adenosyl-L-methionine</keyword>
<comment type="caution">
    <text evidence="11">The sequence shown here is derived from an EMBL/GenBank/DDBJ whole genome shotgun (WGS) entry which is preliminary data.</text>
</comment>
<accession>A0ABQ7S5A6</accession>
<evidence type="ECO:0000313" key="12">
    <source>
        <dbReference type="Proteomes" id="UP000825002"/>
    </source>
</evidence>
<keyword evidence="2" id="KW-0963">Cytoplasm</keyword>
<evidence type="ECO:0000256" key="6">
    <source>
        <dbReference type="ARBA" id="ARBA00022694"/>
    </source>
</evidence>
<evidence type="ECO:0000256" key="5">
    <source>
        <dbReference type="ARBA" id="ARBA00022691"/>
    </source>
</evidence>
<dbReference type="SUPFAM" id="SSF53335">
    <property type="entry name" value="S-adenosyl-L-methionine-dependent methyltransferases"/>
    <property type="match status" value="1"/>
</dbReference>
<evidence type="ECO:0000259" key="10">
    <source>
        <dbReference type="PROSITE" id="PS51684"/>
    </source>
</evidence>
<evidence type="ECO:0000313" key="11">
    <source>
        <dbReference type="EMBL" id="KAG9508604.1"/>
    </source>
</evidence>
<dbReference type="PANTHER" id="PTHR23245:SF36">
    <property type="entry name" value="TRNA (GUANINE(37)-N1)-METHYLTRANSFERASE"/>
    <property type="match status" value="1"/>
</dbReference>
<evidence type="ECO:0000256" key="3">
    <source>
        <dbReference type="ARBA" id="ARBA00022603"/>
    </source>
</evidence>
<dbReference type="InterPro" id="IPR030382">
    <property type="entry name" value="MeTrfase_TRM5/TYW2"/>
</dbReference>
<comment type="function">
    <text evidence="9">Involved in mitochondrial tRNA methylation. Specifically methylates the N1 position of guanosine-37 in various tRNAs. Methylation is not dependent on the nature of the nucleoside 5' of the target nucleoside. This is the first step in the biosynthesis of wybutosine (yW), a modified base adjacent to the anticodon of tRNAs and required for accurate decoding.</text>
</comment>
<dbReference type="CDD" id="cd02440">
    <property type="entry name" value="AdoMet_MTases"/>
    <property type="match status" value="1"/>
</dbReference>
<keyword evidence="12" id="KW-1185">Reference proteome</keyword>
<comment type="similarity">
    <text evidence="1">Belongs to the class I-like SAM-binding methyltransferase superfamily. TRM5/TYW2 family.</text>
</comment>
<dbReference type="PROSITE" id="PS51684">
    <property type="entry name" value="SAM_MT_TRM5_TYW2"/>
    <property type="match status" value="1"/>
</dbReference>
<organism evidence="11 12">
    <name type="scientific">Fragariocoptes setiger</name>
    <dbReference type="NCBI Taxonomy" id="1670756"/>
    <lineage>
        <taxon>Eukaryota</taxon>
        <taxon>Metazoa</taxon>
        <taxon>Ecdysozoa</taxon>
        <taxon>Arthropoda</taxon>
        <taxon>Chelicerata</taxon>
        <taxon>Arachnida</taxon>
        <taxon>Acari</taxon>
        <taxon>Acariformes</taxon>
        <taxon>Trombidiformes</taxon>
        <taxon>Prostigmata</taxon>
        <taxon>Eupodina</taxon>
        <taxon>Eriophyoidea</taxon>
        <taxon>Phytoptidae</taxon>
        <taxon>Fragariocoptes</taxon>
    </lineage>
</organism>
<dbReference type="Proteomes" id="UP000825002">
    <property type="component" value="Unassembled WGS sequence"/>
</dbReference>
<dbReference type="HAMAP" id="MF_03152">
    <property type="entry name" value="TRM5"/>
    <property type="match status" value="1"/>
</dbReference>